<keyword evidence="6" id="KW-0788">Thiol protease</keyword>
<dbReference type="GO" id="GO:0005737">
    <property type="term" value="C:cytoplasm"/>
    <property type="evidence" value="ECO:0007669"/>
    <property type="project" value="UniProtKB-SubCell"/>
</dbReference>
<dbReference type="GO" id="GO:0035973">
    <property type="term" value="P:aggrephagy"/>
    <property type="evidence" value="ECO:0007669"/>
    <property type="project" value="TreeGrafter"/>
</dbReference>
<dbReference type="InterPro" id="IPR038765">
    <property type="entry name" value="Papain-like_cys_pep_sf"/>
</dbReference>
<comment type="subcellular location">
    <subcellularLocation>
        <location evidence="10">Nucleus</location>
    </subcellularLocation>
    <subcellularLocation>
        <location evidence="10">Cytoplasm</location>
    </subcellularLocation>
</comment>
<dbReference type="Proteomes" id="UP000252139">
    <property type="component" value="Unassembled WGS sequence"/>
</dbReference>
<keyword evidence="4 10" id="KW-0645">Protease</keyword>
<feature type="region of interest" description="Disordered" evidence="11">
    <location>
        <begin position="473"/>
        <end position="500"/>
    </location>
</feature>
<comment type="function">
    <text evidence="10">Required for selective autophagic degradation of the nucleus (nucleophagy) as well as for mitophagy which contributes to regulate mitochondrial quantity and quality by eliminating the mitochondria to a basal level to fulfill cellular energy requirements and preventing excess ROS production.</text>
</comment>
<reference evidence="13 14" key="1">
    <citation type="journal article" date="2018" name="G3 (Bethesda)">
        <title>Phylogenetic and Phylogenomic Definition of Rhizopus Species.</title>
        <authorList>
            <person name="Gryganskyi A.P."/>
            <person name="Golan J."/>
            <person name="Dolatabadi S."/>
            <person name="Mondo S."/>
            <person name="Robb S."/>
            <person name="Idnurm A."/>
            <person name="Muszewska A."/>
            <person name="Steczkiewicz K."/>
            <person name="Masonjones S."/>
            <person name="Liao H.L."/>
            <person name="Gajdeczka M.T."/>
            <person name="Anike F."/>
            <person name="Vuek A."/>
            <person name="Anishchenko I.M."/>
            <person name="Voigt K."/>
            <person name="de Hoog G.S."/>
            <person name="Smith M.E."/>
            <person name="Heitman J."/>
            <person name="Vilgalys R."/>
            <person name="Stajich J.E."/>
        </authorList>
    </citation>
    <scope>NUCLEOTIDE SEQUENCE [LARGE SCALE GENOMIC DNA]</scope>
    <source>
        <strain evidence="13 14">CBS 357.93</strain>
    </source>
</reference>
<dbReference type="InterPro" id="IPR005078">
    <property type="entry name" value="Peptidase_C54"/>
</dbReference>
<dbReference type="InterPro" id="IPR046792">
    <property type="entry name" value="Peptidase_C54_cat"/>
</dbReference>
<dbReference type="GO" id="GO:0004197">
    <property type="term" value="F:cysteine-type endopeptidase activity"/>
    <property type="evidence" value="ECO:0007669"/>
    <property type="project" value="TreeGrafter"/>
</dbReference>
<evidence type="ECO:0000256" key="7">
    <source>
        <dbReference type="ARBA" id="ARBA00022927"/>
    </source>
</evidence>
<dbReference type="OrthoDB" id="2960936at2759"/>
<organism evidence="13 14">
    <name type="scientific">Rhizopus azygosporus</name>
    <name type="common">Rhizopus microsporus var. azygosporus</name>
    <dbReference type="NCBI Taxonomy" id="86630"/>
    <lineage>
        <taxon>Eukaryota</taxon>
        <taxon>Fungi</taxon>
        <taxon>Fungi incertae sedis</taxon>
        <taxon>Mucoromycota</taxon>
        <taxon>Mucoromycotina</taxon>
        <taxon>Mucoromycetes</taxon>
        <taxon>Mucorales</taxon>
        <taxon>Mucorineae</taxon>
        <taxon>Rhizopodaceae</taxon>
        <taxon>Rhizopus</taxon>
    </lineage>
</organism>
<evidence type="ECO:0000256" key="2">
    <source>
        <dbReference type="ARBA" id="ARBA00022448"/>
    </source>
</evidence>
<evidence type="ECO:0000256" key="1">
    <source>
        <dbReference type="ARBA" id="ARBA00010958"/>
    </source>
</evidence>
<dbReference type="Pfam" id="PF03416">
    <property type="entry name" value="Peptidase_C54"/>
    <property type="match status" value="1"/>
</dbReference>
<comment type="similarity">
    <text evidence="1 10">Belongs to the peptidase C54 family.</text>
</comment>
<name>A0A367JCI6_RHIAZ</name>
<dbReference type="PANTHER" id="PTHR22624">
    <property type="entry name" value="CYSTEINE PROTEASE ATG4"/>
    <property type="match status" value="1"/>
</dbReference>
<feature type="region of interest" description="Disordered" evidence="11">
    <location>
        <begin position="1"/>
        <end position="41"/>
    </location>
</feature>
<evidence type="ECO:0000259" key="12">
    <source>
        <dbReference type="Pfam" id="PF03416"/>
    </source>
</evidence>
<dbReference type="STRING" id="86630.A0A367JCI6"/>
<dbReference type="SUPFAM" id="SSF54001">
    <property type="entry name" value="Cysteine proteinases"/>
    <property type="match status" value="1"/>
</dbReference>
<dbReference type="GO" id="GO:0016485">
    <property type="term" value="P:protein processing"/>
    <property type="evidence" value="ECO:0007669"/>
    <property type="project" value="TreeGrafter"/>
</dbReference>
<evidence type="ECO:0000256" key="3">
    <source>
        <dbReference type="ARBA" id="ARBA00022490"/>
    </source>
</evidence>
<protein>
    <recommendedName>
        <fullName evidence="10">Cysteine protease</fullName>
        <ecNumber evidence="10">3.4.22.-</ecNumber>
    </recommendedName>
</protein>
<keyword evidence="2" id="KW-0813">Transport</keyword>
<dbReference type="EMBL" id="PJQL01001657">
    <property type="protein sequence ID" value="RCH87441.1"/>
    <property type="molecule type" value="Genomic_DNA"/>
</dbReference>
<sequence length="500" mass="57058">MTNMTSFEQQNKRIHVNRKDTESNDKELPQPQNSNHLSTAPLKDKLITNSSYLAAEIPLKLGHFMSNLWISGSELSSSFFLQQQQQQQDNKDSNTIWLLGRSYIINPADNIQQALLEAQREIMFKSPSEASKQEEECNNNMYLLWPPDFYDDFTSRLWMTYRHNYPPIRPSSHKTDIGWGCMLRSGQSLLANTLIIHFLGRDWRRQNQSQTTWKQYSRIVHWFLDELSPRAPFSIHRIALLGKQLGKNIGEWFGPSTISQVIQALVSDFTPANLSVYITTDGVIYKDDVHDVATGKRPRGDFSYLSSLADKEGREEAKHLYDASTPQSASIKSTSFKPVLILIALRLGIDSLHPTYYDALKSCFEIPSFVGIAGGRPNSSLYFIGLQGDELIYLDPHYSRPALETKSLSQYTKEDFNTYHCTIPRKIHISSIDPSMLIGFYCQNAKEFDSLCEQITQMSKEYSPIISVEQSAPAYDEDVRSENDFGIMSDEEADSDDCDE</sequence>
<evidence type="ECO:0000313" key="13">
    <source>
        <dbReference type="EMBL" id="RCH87441.1"/>
    </source>
</evidence>
<feature type="domain" description="Peptidase C54 catalytic" evidence="12">
    <location>
        <begin position="148"/>
        <end position="454"/>
    </location>
</feature>
<dbReference type="AlphaFoldDB" id="A0A367JCI6"/>
<keyword evidence="3 10" id="KW-0963">Cytoplasm</keyword>
<keyword evidence="7" id="KW-0653">Protein transport</keyword>
<feature type="compositionally biased region" description="Acidic residues" evidence="11">
    <location>
        <begin position="489"/>
        <end position="500"/>
    </location>
</feature>
<comment type="catalytic activity">
    <reaction evidence="9">
        <text>[protein]-C-terminal L-amino acid-glycyl-phosphatidylethanolamide + H2O = [protein]-C-terminal L-amino acid-glycine + a 1,2-diacyl-sn-glycero-3-phosphoethanolamine</text>
        <dbReference type="Rhea" id="RHEA:67548"/>
        <dbReference type="Rhea" id="RHEA-COMP:17323"/>
        <dbReference type="Rhea" id="RHEA-COMP:17324"/>
        <dbReference type="ChEBI" id="CHEBI:15377"/>
        <dbReference type="ChEBI" id="CHEBI:64612"/>
        <dbReference type="ChEBI" id="CHEBI:172940"/>
        <dbReference type="ChEBI" id="CHEBI:172941"/>
    </reaction>
    <physiologicalReaction direction="left-to-right" evidence="9">
        <dbReference type="Rhea" id="RHEA:67549"/>
    </physiologicalReaction>
</comment>
<dbReference type="GO" id="GO:0000423">
    <property type="term" value="P:mitophagy"/>
    <property type="evidence" value="ECO:0007669"/>
    <property type="project" value="TreeGrafter"/>
</dbReference>
<evidence type="ECO:0000256" key="6">
    <source>
        <dbReference type="ARBA" id="ARBA00022807"/>
    </source>
</evidence>
<dbReference type="PANTHER" id="PTHR22624:SF49">
    <property type="entry name" value="CYSTEINE PROTEASE"/>
    <property type="match status" value="1"/>
</dbReference>
<comment type="caution">
    <text evidence="13">The sequence shown here is derived from an EMBL/GenBank/DDBJ whole genome shotgun (WGS) entry which is preliminary data.</text>
</comment>
<dbReference type="GO" id="GO:0000045">
    <property type="term" value="P:autophagosome assembly"/>
    <property type="evidence" value="ECO:0007669"/>
    <property type="project" value="TreeGrafter"/>
</dbReference>
<evidence type="ECO:0000256" key="4">
    <source>
        <dbReference type="ARBA" id="ARBA00022670"/>
    </source>
</evidence>
<proteinExistence type="inferred from homology"/>
<evidence type="ECO:0000313" key="14">
    <source>
        <dbReference type="Proteomes" id="UP000252139"/>
    </source>
</evidence>
<evidence type="ECO:0000256" key="8">
    <source>
        <dbReference type="ARBA" id="ARBA00023006"/>
    </source>
</evidence>
<evidence type="ECO:0000256" key="11">
    <source>
        <dbReference type="SAM" id="MobiDB-lite"/>
    </source>
</evidence>
<keyword evidence="10" id="KW-0539">Nucleus</keyword>
<feature type="compositionally biased region" description="Basic and acidic residues" evidence="11">
    <location>
        <begin position="17"/>
        <end position="28"/>
    </location>
</feature>
<dbReference type="GO" id="GO:0034727">
    <property type="term" value="P:piecemeal microautophagy of the nucleus"/>
    <property type="evidence" value="ECO:0007669"/>
    <property type="project" value="TreeGrafter"/>
</dbReference>
<evidence type="ECO:0000256" key="10">
    <source>
        <dbReference type="RuleBase" id="RU363115"/>
    </source>
</evidence>
<keyword evidence="5 10" id="KW-0378">Hydrolase</keyword>
<dbReference type="GO" id="GO:0015031">
    <property type="term" value="P:protein transport"/>
    <property type="evidence" value="ECO:0007669"/>
    <property type="project" value="UniProtKB-KW"/>
</dbReference>
<keyword evidence="8" id="KW-0072">Autophagy</keyword>
<accession>A0A367JCI6</accession>
<dbReference type="GO" id="GO:0005634">
    <property type="term" value="C:nucleus"/>
    <property type="evidence" value="ECO:0007669"/>
    <property type="project" value="UniProtKB-SubCell"/>
</dbReference>
<evidence type="ECO:0000256" key="9">
    <source>
        <dbReference type="ARBA" id="ARBA00029362"/>
    </source>
</evidence>
<evidence type="ECO:0000256" key="5">
    <source>
        <dbReference type="ARBA" id="ARBA00022801"/>
    </source>
</evidence>
<gene>
    <name evidence="13" type="primary">ATG4_1</name>
    <name evidence="13" type="ORF">CU097_008494</name>
</gene>
<dbReference type="GO" id="GO:0019786">
    <property type="term" value="F:protein-phosphatidylethanolamide deconjugating activity"/>
    <property type="evidence" value="ECO:0007669"/>
    <property type="project" value="InterPro"/>
</dbReference>
<dbReference type="EC" id="3.4.22.-" evidence="10"/>
<keyword evidence="14" id="KW-1185">Reference proteome</keyword>